<evidence type="ECO:0000256" key="10">
    <source>
        <dbReference type="ARBA" id="ARBA00023209"/>
    </source>
</evidence>
<dbReference type="InterPro" id="IPR017438">
    <property type="entry name" value="ATP-NAD_kinase_N"/>
</dbReference>
<dbReference type="Gene3D" id="3.40.50.10330">
    <property type="entry name" value="Probable inorganic polyphosphate/atp-NAD kinase, domain 1"/>
    <property type="match status" value="1"/>
</dbReference>
<dbReference type="InterPro" id="IPR016064">
    <property type="entry name" value="NAD/diacylglycerol_kinase_sf"/>
</dbReference>
<dbReference type="Pfam" id="PF19279">
    <property type="entry name" value="YegS_C"/>
    <property type="match status" value="1"/>
</dbReference>
<evidence type="ECO:0000256" key="1">
    <source>
        <dbReference type="ARBA" id="ARBA00001946"/>
    </source>
</evidence>
<evidence type="ECO:0000256" key="6">
    <source>
        <dbReference type="ARBA" id="ARBA00022777"/>
    </source>
</evidence>
<dbReference type="PROSITE" id="PS50146">
    <property type="entry name" value="DAGK"/>
    <property type="match status" value="1"/>
</dbReference>
<dbReference type="Pfam" id="PF00781">
    <property type="entry name" value="DAGK_cat"/>
    <property type="match status" value="1"/>
</dbReference>
<evidence type="ECO:0000256" key="4">
    <source>
        <dbReference type="ARBA" id="ARBA00022723"/>
    </source>
</evidence>
<reference evidence="13" key="1">
    <citation type="submission" date="2020-10" db="EMBL/GenBank/DDBJ databases">
        <authorList>
            <person name="Abbas A."/>
            <person name="Razzaq R."/>
            <person name="Waqas M."/>
            <person name="Abbas N."/>
            <person name="Nielsen T.K."/>
            <person name="Hansen L.H."/>
            <person name="Hussain S."/>
            <person name="Shahid M."/>
        </authorList>
    </citation>
    <scope>NUCLEOTIDE SEQUENCE</scope>
    <source>
        <strain evidence="13">S14</strain>
    </source>
</reference>
<dbReference type="Proteomes" id="UP001181622">
    <property type="component" value="Unassembled WGS sequence"/>
</dbReference>
<feature type="domain" description="DAGKc" evidence="12">
    <location>
        <begin position="1"/>
        <end position="121"/>
    </location>
</feature>
<dbReference type="EMBL" id="JADBEO010000010">
    <property type="protein sequence ID" value="MDR4306214.1"/>
    <property type="molecule type" value="Genomic_DNA"/>
</dbReference>
<evidence type="ECO:0000256" key="9">
    <source>
        <dbReference type="ARBA" id="ARBA00023098"/>
    </source>
</evidence>
<evidence type="ECO:0000313" key="13">
    <source>
        <dbReference type="EMBL" id="MDR4306214.1"/>
    </source>
</evidence>
<accession>A0ABU1DDV2</accession>
<keyword evidence="4" id="KW-0479">Metal-binding</keyword>
<keyword evidence="14" id="KW-1185">Reference proteome</keyword>
<keyword evidence="7" id="KW-0067">ATP-binding</keyword>
<evidence type="ECO:0000256" key="3">
    <source>
        <dbReference type="ARBA" id="ARBA00022679"/>
    </source>
</evidence>
<dbReference type="Gene3D" id="2.60.200.40">
    <property type="match status" value="1"/>
</dbReference>
<keyword evidence="2" id="KW-0444">Lipid biosynthesis</keyword>
<organism evidence="13 14">
    <name type="scientific">Chelatococcus sambhunathii</name>
    <dbReference type="NCBI Taxonomy" id="363953"/>
    <lineage>
        <taxon>Bacteria</taxon>
        <taxon>Pseudomonadati</taxon>
        <taxon>Pseudomonadota</taxon>
        <taxon>Alphaproteobacteria</taxon>
        <taxon>Hyphomicrobiales</taxon>
        <taxon>Chelatococcaceae</taxon>
        <taxon>Chelatococcus</taxon>
    </lineage>
</organism>
<name>A0ABU1DDV2_9HYPH</name>
<comment type="caution">
    <text evidence="13">The sequence shown here is derived from an EMBL/GenBank/DDBJ whole genome shotgun (WGS) entry which is preliminary data.</text>
</comment>
<dbReference type="GO" id="GO:0016301">
    <property type="term" value="F:kinase activity"/>
    <property type="evidence" value="ECO:0007669"/>
    <property type="project" value="UniProtKB-KW"/>
</dbReference>
<keyword evidence="6 13" id="KW-0418">Kinase</keyword>
<keyword evidence="8" id="KW-0460">Magnesium</keyword>
<keyword evidence="11" id="KW-1208">Phospholipid metabolism</keyword>
<evidence type="ECO:0000256" key="11">
    <source>
        <dbReference type="ARBA" id="ARBA00023264"/>
    </source>
</evidence>
<proteinExistence type="predicted"/>
<keyword evidence="10" id="KW-0594">Phospholipid biosynthesis</keyword>
<evidence type="ECO:0000313" key="14">
    <source>
        <dbReference type="Proteomes" id="UP001181622"/>
    </source>
</evidence>
<keyword evidence="3" id="KW-0808">Transferase</keyword>
<dbReference type="InterPro" id="IPR001206">
    <property type="entry name" value="Diacylglycerol_kinase_cat_dom"/>
</dbReference>
<evidence type="ECO:0000256" key="8">
    <source>
        <dbReference type="ARBA" id="ARBA00022842"/>
    </source>
</evidence>
<evidence type="ECO:0000259" key="12">
    <source>
        <dbReference type="PROSITE" id="PS50146"/>
    </source>
</evidence>
<keyword evidence="9" id="KW-0443">Lipid metabolism</keyword>
<dbReference type="PANTHER" id="PTHR12358:SF106">
    <property type="entry name" value="LIPID KINASE YEGS"/>
    <property type="match status" value="1"/>
</dbReference>
<dbReference type="InterPro" id="IPR045540">
    <property type="entry name" value="YegS/DAGK_C"/>
</dbReference>
<keyword evidence="5" id="KW-0547">Nucleotide-binding</keyword>
<protein>
    <submittedName>
        <fullName evidence="13">Lipid kinase</fullName>
    </submittedName>
</protein>
<dbReference type="InterPro" id="IPR005218">
    <property type="entry name" value="Diacylglycerol/lipid_kinase"/>
</dbReference>
<comment type="cofactor">
    <cofactor evidence="1">
        <name>Mg(2+)</name>
        <dbReference type="ChEBI" id="CHEBI:18420"/>
    </cofactor>
</comment>
<evidence type="ECO:0000256" key="5">
    <source>
        <dbReference type="ARBA" id="ARBA00022741"/>
    </source>
</evidence>
<dbReference type="SUPFAM" id="SSF111331">
    <property type="entry name" value="NAD kinase/diacylglycerol kinase-like"/>
    <property type="match status" value="1"/>
</dbReference>
<evidence type="ECO:0000256" key="7">
    <source>
        <dbReference type="ARBA" id="ARBA00022840"/>
    </source>
</evidence>
<dbReference type="InterPro" id="IPR050187">
    <property type="entry name" value="Lipid_Phosphate_FormReg"/>
</dbReference>
<sequence length="287" mass="31075">MIVNAKSRSGADAAERIEASLRSHGVEPERASSDSREAVAEAIVERAAAHDLVVVAGGDGTMNAAAPGLLTVRKPLGLIPVGTANDLARTLGVPPDVEKSARIVAEGRPRPIDVGLVNDVPFFNVASLGLSVELAHELTSELKSRFGRFGYAVAAMRALSRMKPFRAHVRTEGRTVRLLTLQIAVGNGVFYGGGNMIEENAAIDDGRLDLYSLGFVRAWRLALMLKALRFGQHGSWKEIRSMRGEAFEVRTRRPRRINADGEILTQTPATFRILPRAIEVIAPNTDH</sequence>
<dbReference type="NCBIfam" id="TIGR00147">
    <property type="entry name" value="YegS/Rv2252/BmrU family lipid kinase"/>
    <property type="match status" value="1"/>
</dbReference>
<evidence type="ECO:0000256" key="2">
    <source>
        <dbReference type="ARBA" id="ARBA00022516"/>
    </source>
</evidence>
<dbReference type="PANTHER" id="PTHR12358">
    <property type="entry name" value="SPHINGOSINE KINASE"/>
    <property type="match status" value="1"/>
</dbReference>
<dbReference type="SMART" id="SM00046">
    <property type="entry name" value="DAGKc"/>
    <property type="match status" value="1"/>
</dbReference>
<gene>
    <name evidence="13" type="ORF">IHQ68_06230</name>
</gene>
<dbReference type="NCBIfam" id="NF009604">
    <property type="entry name" value="PRK13057.1"/>
    <property type="match status" value="1"/>
</dbReference>